<proteinExistence type="predicted"/>
<protein>
    <submittedName>
        <fullName evidence="1">Uncharacterized protein</fullName>
    </submittedName>
</protein>
<keyword evidence="2" id="KW-1185">Reference proteome</keyword>
<dbReference type="Proteomes" id="UP000092124">
    <property type="component" value="Unassembled WGS sequence"/>
</dbReference>
<gene>
    <name evidence="1" type="ORF">A6R68_13290</name>
</gene>
<comment type="caution">
    <text evidence="1">The sequence shown here is derived from an EMBL/GenBank/DDBJ whole genome shotgun (WGS) entry which is preliminary data.</text>
</comment>
<name>A0A1A6H0L5_NEOLE</name>
<accession>A0A1A6H0L5</accession>
<sequence>TMAPESHGKVLSVLGVECFQKPCVTAKTAEDRTSSTMATSATSHVNKGIKQVHMSLLRHKKGPLECETLQGGIQALVVRRVHSQMI</sequence>
<dbReference type="EMBL" id="LZPO01055183">
    <property type="protein sequence ID" value="OBS72133.1"/>
    <property type="molecule type" value="Genomic_DNA"/>
</dbReference>
<feature type="non-terminal residue" evidence="1">
    <location>
        <position position="1"/>
    </location>
</feature>
<dbReference type="AlphaFoldDB" id="A0A1A6H0L5"/>
<evidence type="ECO:0000313" key="2">
    <source>
        <dbReference type="Proteomes" id="UP000092124"/>
    </source>
</evidence>
<reference evidence="1 2" key="1">
    <citation type="submission" date="2016-06" db="EMBL/GenBank/DDBJ databases">
        <title>The Draft Genome Sequence and Annotation of the Desert Woodrat Neotoma lepida.</title>
        <authorList>
            <person name="Campbell M."/>
            <person name="Oakeson K.F."/>
            <person name="Yandell M."/>
            <person name="Halpert J.R."/>
            <person name="Dearing D."/>
        </authorList>
    </citation>
    <scope>NUCLEOTIDE SEQUENCE [LARGE SCALE GENOMIC DNA]</scope>
    <source>
        <strain evidence="1">417</strain>
        <tissue evidence="1">Liver</tissue>
    </source>
</reference>
<organism evidence="1 2">
    <name type="scientific">Neotoma lepida</name>
    <name type="common">Desert woodrat</name>
    <dbReference type="NCBI Taxonomy" id="56216"/>
    <lineage>
        <taxon>Eukaryota</taxon>
        <taxon>Metazoa</taxon>
        <taxon>Chordata</taxon>
        <taxon>Craniata</taxon>
        <taxon>Vertebrata</taxon>
        <taxon>Euteleostomi</taxon>
        <taxon>Mammalia</taxon>
        <taxon>Eutheria</taxon>
        <taxon>Euarchontoglires</taxon>
        <taxon>Glires</taxon>
        <taxon>Rodentia</taxon>
        <taxon>Myomorpha</taxon>
        <taxon>Muroidea</taxon>
        <taxon>Cricetidae</taxon>
        <taxon>Neotominae</taxon>
        <taxon>Neotoma</taxon>
    </lineage>
</organism>
<evidence type="ECO:0000313" key="1">
    <source>
        <dbReference type="EMBL" id="OBS72133.1"/>
    </source>
</evidence>